<dbReference type="RefSeq" id="WP_044349993.1">
    <property type="nucleotide sequence ID" value="NZ_AZAC01000021.1"/>
</dbReference>
<proteinExistence type="predicted"/>
<reference evidence="3 4" key="1">
    <citation type="submission" date="2013-11" db="EMBL/GenBank/DDBJ databases">
        <title>Metagenomic analysis of a methanogenic consortium involved in long chain n-alkane degradation.</title>
        <authorList>
            <person name="Davidova I.A."/>
            <person name="Callaghan A.V."/>
            <person name="Wawrik B."/>
            <person name="Pruitt S."/>
            <person name="Marks C."/>
            <person name="Duncan K.E."/>
            <person name="Suflita J.M."/>
        </authorList>
    </citation>
    <scope>NUCLEOTIDE SEQUENCE [LARGE SCALE GENOMIC DNA]</scope>
    <source>
        <strain evidence="3 4">SPR</strain>
    </source>
</reference>
<evidence type="ECO:0000259" key="2">
    <source>
        <dbReference type="Pfam" id="PF17930"/>
    </source>
</evidence>
<organism evidence="3 4">
    <name type="scientific">Dethiosulfatarculus sandiegensis</name>
    <dbReference type="NCBI Taxonomy" id="1429043"/>
    <lineage>
        <taxon>Bacteria</taxon>
        <taxon>Pseudomonadati</taxon>
        <taxon>Thermodesulfobacteriota</taxon>
        <taxon>Desulfarculia</taxon>
        <taxon>Desulfarculales</taxon>
        <taxon>Desulfarculaceae</taxon>
        <taxon>Dethiosulfatarculus</taxon>
    </lineage>
</organism>
<dbReference type="InterPro" id="IPR041255">
    <property type="entry name" value="LpxI_N"/>
</dbReference>
<evidence type="ECO:0008006" key="5">
    <source>
        <dbReference type="Google" id="ProtNLM"/>
    </source>
</evidence>
<dbReference type="InterPro" id="IPR053174">
    <property type="entry name" value="LpxI"/>
</dbReference>
<dbReference type="PANTHER" id="PTHR39962:SF1">
    <property type="entry name" value="LPXI FAMILY PROTEIN"/>
    <property type="match status" value="1"/>
</dbReference>
<dbReference type="AlphaFoldDB" id="A0A0D2J411"/>
<protein>
    <recommendedName>
        <fullName evidence="5">UDP-2,3-diacylglucosamine pyrophosphatase</fullName>
    </recommendedName>
</protein>
<name>A0A0D2J411_9BACT</name>
<gene>
    <name evidence="3" type="ORF">X474_16580</name>
</gene>
<evidence type="ECO:0000259" key="1">
    <source>
        <dbReference type="Pfam" id="PF06230"/>
    </source>
</evidence>
<dbReference type="STRING" id="1429043.X474_16580"/>
<dbReference type="EMBL" id="AZAC01000021">
    <property type="protein sequence ID" value="KIX12899.1"/>
    <property type="molecule type" value="Genomic_DNA"/>
</dbReference>
<dbReference type="OrthoDB" id="9789836at2"/>
<dbReference type="InParanoid" id="A0A0D2J411"/>
<dbReference type="Pfam" id="PF17930">
    <property type="entry name" value="LpxI_N"/>
    <property type="match status" value="1"/>
</dbReference>
<dbReference type="Proteomes" id="UP000032233">
    <property type="component" value="Unassembled WGS sequence"/>
</dbReference>
<evidence type="ECO:0000313" key="4">
    <source>
        <dbReference type="Proteomes" id="UP000032233"/>
    </source>
</evidence>
<dbReference type="PANTHER" id="PTHR39962">
    <property type="entry name" value="BLL4848 PROTEIN"/>
    <property type="match status" value="1"/>
</dbReference>
<dbReference type="Gene3D" id="3.40.140.80">
    <property type="match status" value="1"/>
</dbReference>
<feature type="domain" description="LpxI N-terminal" evidence="2">
    <location>
        <begin position="6"/>
        <end position="134"/>
    </location>
</feature>
<evidence type="ECO:0000313" key="3">
    <source>
        <dbReference type="EMBL" id="KIX12899.1"/>
    </source>
</evidence>
<sequence>MPESTIGIIAGQGQFPLLFARAAKKKGLKVVAVAHKGETLAELAAEVDEITWVRLGQLGKLIKALKQSGATRAVMCGGVKKTRMFKDVRPDFKAMTLLNKLRHMADDGILRTFCKVLEDEGISVLASHELVPELLASAGVYTQRGPNPEEEEDLQVGWQLAGELGSLDIGQCVVVHRKVTVAVEAVEGTDACIKRAGELTHKQGGVVVKRLKPIQDMRFDLPSVGSATIETMKQAGATCLVIEPGSTLVFDREEMVRIADNADICVLAHS</sequence>
<accession>A0A0D2J411</accession>
<dbReference type="Pfam" id="PF06230">
    <property type="entry name" value="LpxI_C"/>
    <property type="match status" value="1"/>
</dbReference>
<feature type="domain" description="LpxI C-terminal" evidence="1">
    <location>
        <begin position="138"/>
        <end position="266"/>
    </location>
</feature>
<dbReference type="Gene3D" id="3.40.50.20">
    <property type="match status" value="1"/>
</dbReference>
<keyword evidence="4" id="KW-1185">Reference proteome</keyword>
<dbReference type="InterPro" id="IPR010415">
    <property type="entry name" value="LpxI_C"/>
</dbReference>
<comment type="caution">
    <text evidence="3">The sequence shown here is derived from an EMBL/GenBank/DDBJ whole genome shotgun (WGS) entry which is preliminary data.</text>
</comment>
<dbReference type="InterPro" id="IPR043167">
    <property type="entry name" value="LpxI_C_sf"/>
</dbReference>